<feature type="transmembrane region" description="Helical" evidence="2">
    <location>
        <begin position="28"/>
        <end position="47"/>
    </location>
</feature>
<evidence type="ECO:0000256" key="3">
    <source>
        <dbReference type="SAM" id="SignalP"/>
    </source>
</evidence>
<evidence type="ECO:0000313" key="5">
    <source>
        <dbReference type="Proteomes" id="UP000053593"/>
    </source>
</evidence>
<name>A0A0D0AWH6_9AGAR</name>
<reference evidence="4 5" key="1">
    <citation type="submission" date="2014-04" db="EMBL/GenBank/DDBJ databases">
        <title>Evolutionary Origins and Diversification of the Mycorrhizal Mutualists.</title>
        <authorList>
            <consortium name="DOE Joint Genome Institute"/>
            <consortium name="Mycorrhizal Genomics Consortium"/>
            <person name="Kohler A."/>
            <person name="Kuo A."/>
            <person name="Nagy L.G."/>
            <person name="Floudas D."/>
            <person name="Copeland A."/>
            <person name="Barry K.W."/>
            <person name="Cichocki N."/>
            <person name="Veneault-Fourrey C."/>
            <person name="LaButti K."/>
            <person name="Lindquist E.A."/>
            <person name="Lipzen A."/>
            <person name="Lundell T."/>
            <person name="Morin E."/>
            <person name="Murat C."/>
            <person name="Riley R."/>
            <person name="Ohm R."/>
            <person name="Sun H."/>
            <person name="Tunlid A."/>
            <person name="Henrissat B."/>
            <person name="Grigoriev I.V."/>
            <person name="Hibbett D.S."/>
            <person name="Martin F."/>
        </authorList>
    </citation>
    <scope>NUCLEOTIDE SEQUENCE [LARGE SCALE GENOMIC DNA]</scope>
    <source>
        <strain evidence="4 5">FD-317 M1</strain>
    </source>
</reference>
<protein>
    <submittedName>
        <fullName evidence="4">Uncharacterized protein</fullName>
    </submittedName>
</protein>
<accession>A0A0D0AWH6</accession>
<dbReference type="AlphaFoldDB" id="A0A0D0AWH6"/>
<sequence>MLLYLAVIFVAFISNAYLFSNPDPSLSGMLDPLTLVFLSILGNRMLLNLRAENKRAAEGVVYESGIRAGEENPDEKTEERGGGGSGRREGAGVASLGLESIRFAAGAAESQVRSINV</sequence>
<evidence type="ECO:0000313" key="4">
    <source>
        <dbReference type="EMBL" id="KIK54925.1"/>
    </source>
</evidence>
<gene>
    <name evidence="4" type="ORF">GYMLUDRAFT_889919</name>
</gene>
<feature type="region of interest" description="Disordered" evidence="1">
    <location>
        <begin position="66"/>
        <end position="91"/>
    </location>
</feature>
<dbReference type="HOGENOM" id="CLU_2085101_0_0_1"/>
<proteinExistence type="predicted"/>
<evidence type="ECO:0000256" key="2">
    <source>
        <dbReference type="SAM" id="Phobius"/>
    </source>
</evidence>
<feature type="compositionally biased region" description="Basic and acidic residues" evidence="1">
    <location>
        <begin position="68"/>
        <end position="90"/>
    </location>
</feature>
<evidence type="ECO:0000256" key="1">
    <source>
        <dbReference type="SAM" id="MobiDB-lite"/>
    </source>
</evidence>
<dbReference type="Proteomes" id="UP000053593">
    <property type="component" value="Unassembled WGS sequence"/>
</dbReference>
<dbReference type="EMBL" id="KN834811">
    <property type="protein sequence ID" value="KIK54925.1"/>
    <property type="molecule type" value="Genomic_DNA"/>
</dbReference>
<organism evidence="4 5">
    <name type="scientific">Collybiopsis luxurians FD-317 M1</name>
    <dbReference type="NCBI Taxonomy" id="944289"/>
    <lineage>
        <taxon>Eukaryota</taxon>
        <taxon>Fungi</taxon>
        <taxon>Dikarya</taxon>
        <taxon>Basidiomycota</taxon>
        <taxon>Agaricomycotina</taxon>
        <taxon>Agaricomycetes</taxon>
        <taxon>Agaricomycetidae</taxon>
        <taxon>Agaricales</taxon>
        <taxon>Marasmiineae</taxon>
        <taxon>Omphalotaceae</taxon>
        <taxon>Collybiopsis</taxon>
        <taxon>Collybiopsis luxurians</taxon>
    </lineage>
</organism>
<keyword evidence="2" id="KW-0472">Membrane</keyword>
<keyword evidence="3" id="KW-0732">Signal</keyword>
<keyword evidence="2" id="KW-1133">Transmembrane helix</keyword>
<feature type="chain" id="PRO_5002224287" evidence="3">
    <location>
        <begin position="19"/>
        <end position="117"/>
    </location>
</feature>
<keyword evidence="5" id="KW-1185">Reference proteome</keyword>
<keyword evidence="2" id="KW-0812">Transmembrane</keyword>
<feature type="signal peptide" evidence="3">
    <location>
        <begin position="1"/>
        <end position="18"/>
    </location>
</feature>